<keyword evidence="3" id="KW-0812">Transmembrane</keyword>
<gene>
    <name evidence="11" type="primary">bamA</name>
    <name evidence="11" type="ORF">EP073_11665</name>
</gene>
<feature type="domain" description="POTRA" evidence="10">
    <location>
        <begin position="177"/>
        <end position="266"/>
    </location>
</feature>
<dbReference type="Gene3D" id="2.40.160.50">
    <property type="entry name" value="membrane protein fhac: a member of the omp85/tpsb transporter family"/>
    <property type="match status" value="1"/>
</dbReference>
<feature type="chain" id="PRO_5018528353" description="Outer membrane protein assembly factor BamA" evidence="9">
    <location>
        <begin position="26"/>
        <end position="751"/>
    </location>
</feature>
<evidence type="ECO:0000256" key="1">
    <source>
        <dbReference type="ARBA" id="ARBA00004370"/>
    </source>
</evidence>
<evidence type="ECO:0000256" key="6">
    <source>
        <dbReference type="ARBA" id="ARBA00023136"/>
    </source>
</evidence>
<dbReference type="Proteomes" id="UP000287502">
    <property type="component" value="Chromosome"/>
</dbReference>
<dbReference type="HAMAP" id="MF_01430">
    <property type="entry name" value="OM_assembly_BamA"/>
    <property type="match status" value="1"/>
</dbReference>
<evidence type="ECO:0000256" key="4">
    <source>
        <dbReference type="ARBA" id="ARBA00022729"/>
    </source>
</evidence>
<organism evidence="11 12">
    <name type="scientific">Geovibrio thiophilus</name>
    <dbReference type="NCBI Taxonomy" id="139438"/>
    <lineage>
        <taxon>Bacteria</taxon>
        <taxon>Pseudomonadati</taxon>
        <taxon>Deferribacterota</taxon>
        <taxon>Deferribacteres</taxon>
        <taxon>Deferribacterales</taxon>
        <taxon>Geovibrionaceae</taxon>
        <taxon>Geovibrio</taxon>
    </lineage>
</organism>
<dbReference type="PANTHER" id="PTHR12815">
    <property type="entry name" value="SORTING AND ASSEMBLY MACHINERY SAMM50 PROTEIN FAMILY MEMBER"/>
    <property type="match status" value="1"/>
</dbReference>
<keyword evidence="2" id="KW-1134">Transmembrane beta strand</keyword>
<evidence type="ECO:0000256" key="8">
    <source>
        <dbReference type="NCBIfam" id="TIGR03303"/>
    </source>
</evidence>
<protein>
    <recommendedName>
        <fullName evidence="8">Outer membrane protein assembly factor BamA</fullName>
    </recommendedName>
</protein>
<dbReference type="AlphaFoldDB" id="A0A3R5V2K7"/>
<dbReference type="Gene3D" id="3.10.20.310">
    <property type="entry name" value="membrane protein fhac"/>
    <property type="match status" value="5"/>
</dbReference>
<reference evidence="11 12" key="1">
    <citation type="submission" date="2019-01" db="EMBL/GenBank/DDBJ databases">
        <title>Geovibrio thiophilus DSM 11263, complete genome.</title>
        <authorList>
            <person name="Spring S."/>
            <person name="Bunk B."/>
            <person name="Sproer C."/>
        </authorList>
    </citation>
    <scope>NUCLEOTIDE SEQUENCE [LARGE SCALE GENOMIC DNA]</scope>
    <source>
        <strain evidence="11 12">DSM 11263</strain>
    </source>
</reference>
<evidence type="ECO:0000259" key="10">
    <source>
        <dbReference type="PROSITE" id="PS51779"/>
    </source>
</evidence>
<dbReference type="NCBIfam" id="TIGR03303">
    <property type="entry name" value="OM_YaeT"/>
    <property type="match status" value="1"/>
</dbReference>
<sequence>MNLKKLFINFFFSALIITFAANSYAAVIDLVKIEGNRRVPSETFLRYTVKAGEEFDMNKVSASIKEIFTTDLVVDVQVDMRVDDDKLTLVYVVKEKPYVNKVYLEGNINVRENYITEDMIPMEGQILDRAKVEENINKIIGVYHDEKYYSVAVKADIEDRSDNSVDVFFRIEEGPEARIYDIVFAGNKFYTDKELMKMLSTKEKGFFSWLTGSGKLKQELIEIDVEKIRGEYMKKGFIQVRVGEPEVQISEGKKKRITLTFRVEEGDRFKIDSIAFEGNRHRTDKELESVTVLKSGDWFNVEEFQNDIKRLTDRFTEIGYAFANVEPLTKENKDEKTVTVTYRVEENVLVKISRINIRGNADTKDRVIRREMDIAEGDIYDSRRINSSKKNIEFTDYFEEVRLDEKRVDDSSVDLNVSVKDKRTGFFSVGMGYSSVDELMFMLRLQKKNLLGSGYTTDFKAEFASKRTDYTISLTDPWFLDKPITLGVDFYKLKRSYYEYDKYNDGVALRLGHPVVGRKLYATYKLAYEKEKISDIDDNASQYIWDQEGEYTTVSFTPILNYRTTNHPVDPTSGNISRIYYKYAGGPLGGDNDYYKTGVETSEFIPLWWKFVGMLHLEGGYLDSTGEGKLPVDERFRLGGIYSVRGYKYGYISPKDEDGYDYGGNKMFLFNAELVFPIAADQGFKGAFFYDAGQVNDTDEDYLDGKFYQGVGVGFRWYSPIGPIRIEYGIPLDRDDNKKSGRWEFSMGGMF</sequence>
<evidence type="ECO:0000313" key="11">
    <source>
        <dbReference type="EMBL" id="QAR34035.1"/>
    </source>
</evidence>
<dbReference type="Pfam" id="PF01103">
    <property type="entry name" value="Omp85"/>
    <property type="match status" value="1"/>
</dbReference>
<dbReference type="KEGG" id="gtl:EP073_11665"/>
<dbReference type="PIRSF" id="PIRSF006076">
    <property type="entry name" value="OM_assembly_OMP85"/>
    <property type="match status" value="1"/>
</dbReference>
<keyword evidence="6" id="KW-0472">Membrane</keyword>
<accession>A0A3R5V2K7</accession>
<dbReference type="Pfam" id="PF07244">
    <property type="entry name" value="POTRA"/>
    <property type="match status" value="4"/>
</dbReference>
<feature type="domain" description="POTRA" evidence="10">
    <location>
        <begin position="350"/>
        <end position="422"/>
    </location>
</feature>
<dbReference type="OrthoDB" id="9803054at2"/>
<feature type="signal peptide" evidence="9">
    <location>
        <begin position="1"/>
        <end position="25"/>
    </location>
</feature>
<dbReference type="InterPro" id="IPR039910">
    <property type="entry name" value="D15-like"/>
</dbReference>
<dbReference type="InterPro" id="IPR023707">
    <property type="entry name" value="OM_assembly_BamA"/>
</dbReference>
<evidence type="ECO:0000256" key="5">
    <source>
        <dbReference type="ARBA" id="ARBA00022737"/>
    </source>
</evidence>
<keyword evidence="7" id="KW-0998">Cell outer membrane</keyword>
<dbReference type="GO" id="GO:0009279">
    <property type="term" value="C:cell outer membrane"/>
    <property type="evidence" value="ECO:0007669"/>
    <property type="project" value="UniProtKB-UniRule"/>
</dbReference>
<name>A0A3R5V2K7_9BACT</name>
<comment type="subcellular location">
    <subcellularLocation>
        <location evidence="1">Membrane</location>
    </subcellularLocation>
</comment>
<dbReference type="InterPro" id="IPR034746">
    <property type="entry name" value="POTRA"/>
</dbReference>
<dbReference type="GO" id="GO:0071709">
    <property type="term" value="P:membrane assembly"/>
    <property type="evidence" value="ECO:0007669"/>
    <property type="project" value="InterPro"/>
</dbReference>
<dbReference type="InterPro" id="IPR000184">
    <property type="entry name" value="Bac_surfAg_D15"/>
</dbReference>
<evidence type="ECO:0000313" key="12">
    <source>
        <dbReference type="Proteomes" id="UP000287502"/>
    </source>
</evidence>
<dbReference type="EMBL" id="CP035108">
    <property type="protein sequence ID" value="QAR34035.1"/>
    <property type="molecule type" value="Genomic_DNA"/>
</dbReference>
<proteinExistence type="inferred from homology"/>
<evidence type="ECO:0000256" key="7">
    <source>
        <dbReference type="ARBA" id="ARBA00023237"/>
    </source>
</evidence>
<keyword evidence="5" id="KW-0677">Repeat</keyword>
<keyword evidence="12" id="KW-1185">Reference proteome</keyword>
<dbReference type="InterPro" id="IPR010827">
    <property type="entry name" value="BamA/TamA_POTRA"/>
</dbReference>
<evidence type="ECO:0000256" key="9">
    <source>
        <dbReference type="SAM" id="SignalP"/>
    </source>
</evidence>
<evidence type="ECO:0000256" key="3">
    <source>
        <dbReference type="ARBA" id="ARBA00022692"/>
    </source>
</evidence>
<evidence type="ECO:0000256" key="2">
    <source>
        <dbReference type="ARBA" id="ARBA00022452"/>
    </source>
</evidence>
<dbReference type="PANTHER" id="PTHR12815:SF23">
    <property type="entry name" value="OUTER MEMBRANE PROTEIN ASSEMBLY FACTOR BAMA"/>
    <property type="match status" value="1"/>
</dbReference>
<keyword evidence="4 9" id="KW-0732">Signal</keyword>
<dbReference type="PROSITE" id="PS51779">
    <property type="entry name" value="POTRA"/>
    <property type="match status" value="3"/>
</dbReference>
<feature type="domain" description="POTRA" evidence="10">
    <location>
        <begin position="269"/>
        <end position="347"/>
    </location>
</feature>